<dbReference type="RefSeq" id="WP_083231901.1">
    <property type="nucleotide sequence ID" value="NZ_BGZH01000003.1"/>
</dbReference>
<gene>
    <name evidence="3" type="ORF">MS5N3_29670</name>
</gene>
<evidence type="ECO:0000256" key="1">
    <source>
        <dbReference type="ARBA" id="ARBA00007884"/>
    </source>
</evidence>
<keyword evidence="3" id="KW-0830">Ubiquinone</keyword>
<dbReference type="AlphaFoldDB" id="A0A5M3PRV1"/>
<proteinExistence type="inferred from homology"/>
<dbReference type="Pfam" id="PF08547">
    <property type="entry name" value="CIA30"/>
    <property type="match status" value="1"/>
</dbReference>
<dbReference type="Proteomes" id="UP000340077">
    <property type="component" value="Unassembled WGS sequence"/>
</dbReference>
<keyword evidence="4" id="KW-1185">Reference proteome</keyword>
<dbReference type="SUPFAM" id="SSF49785">
    <property type="entry name" value="Galactose-binding domain-like"/>
    <property type="match status" value="1"/>
</dbReference>
<dbReference type="PANTHER" id="PTHR13194:SF19">
    <property type="entry name" value="NAD(P)-BINDING ROSSMANN-FOLD SUPERFAMILY PROTEIN"/>
    <property type="match status" value="1"/>
</dbReference>
<evidence type="ECO:0000259" key="2">
    <source>
        <dbReference type="Pfam" id="PF08547"/>
    </source>
</evidence>
<name>A0A5M3PRV1_9GAMM</name>
<accession>A0A5M3PRV1</accession>
<dbReference type="Gene3D" id="2.60.120.430">
    <property type="entry name" value="Galactose-binding lectin"/>
    <property type="match status" value="1"/>
</dbReference>
<dbReference type="PANTHER" id="PTHR13194">
    <property type="entry name" value="COMPLEX I INTERMEDIATE-ASSOCIATED PROTEIN 30"/>
    <property type="match status" value="1"/>
</dbReference>
<comment type="caution">
    <text evidence="3">The sequence shown here is derived from an EMBL/GenBank/DDBJ whole genome shotgun (WGS) entry which is preliminary data.</text>
</comment>
<reference evidence="3 4" key="1">
    <citation type="journal article" date="2019" name="J. Gen. Appl. Microbiol.">
        <title>Aerobic degradation of cis-dichloroethene by the marine bacterium Marinobacter salsuginis strain 5N-3.</title>
        <authorList>
            <person name="Inoue Y."/>
            <person name="Fukunaga Y."/>
            <person name="Katsumata H."/>
            <person name="Ohji S."/>
            <person name="Hosoyama A."/>
            <person name="Mori K."/>
            <person name="Ando K."/>
        </authorList>
    </citation>
    <scope>NUCLEOTIDE SEQUENCE [LARGE SCALE GENOMIC DNA]</scope>
    <source>
        <strain evidence="3 4">5N-3</strain>
    </source>
</reference>
<sequence>MKDQLNTSCGKSALVTFDIQDERLKWYSLGDQVMGGQSDGALTHSEEGVGLFHGAVRLDNGGGFASVKADLPKPFDAASYTGIELLARGDGKTYKIGLRNSTDRRSIVYQHTFTAATEDWSRIRLPFSDFIPTWRGKTVANGGPLDTRNLASVSLFVSGRQAGEFKLIMQDWRLFRS</sequence>
<protein>
    <submittedName>
        <fullName evidence="3">NADH:ubiquinone oxidoreductase</fullName>
    </submittedName>
</protein>
<evidence type="ECO:0000313" key="4">
    <source>
        <dbReference type="Proteomes" id="UP000340077"/>
    </source>
</evidence>
<comment type="similarity">
    <text evidence="1">Belongs to the CIA30 family.</text>
</comment>
<dbReference type="EMBL" id="BGZH01000003">
    <property type="protein sequence ID" value="GBO85516.1"/>
    <property type="molecule type" value="Genomic_DNA"/>
</dbReference>
<organism evidence="3 4">
    <name type="scientific">Marinobacter salsuginis</name>
    <dbReference type="NCBI Taxonomy" id="418719"/>
    <lineage>
        <taxon>Bacteria</taxon>
        <taxon>Pseudomonadati</taxon>
        <taxon>Pseudomonadota</taxon>
        <taxon>Gammaproteobacteria</taxon>
        <taxon>Pseudomonadales</taxon>
        <taxon>Marinobacteraceae</taxon>
        <taxon>Marinobacter</taxon>
    </lineage>
</organism>
<feature type="domain" description="NADH:ubiquinone oxidoreductase intermediate-associated protein 30" evidence="2">
    <location>
        <begin position="16"/>
        <end position="167"/>
    </location>
</feature>
<dbReference type="InterPro" id="IPR039131">
    <property type="entry name" value="NDUFAF1"/>
</dbReference>
<dbReference type="InterPro" id="IPR013857">
    <property type="entry name" value="NADH-UbQ_OxRdtase-assoc_prot30"/>
</dbReference>
<evidence type="ECO:0000313" key="3">
    <source>
        <dbReference type="EMBL" id="GBO85516.1"/>
    </source>
</evidence>
<dbReference type="InterPro" id="IPR008979">
    <property type="entry name" value="Galactose-bd-like_sf"/>
</dbReference>